<dbReference type="AlphaFoldDB" id="A0A6C0ASC9"/>
<protein>
    <submittedName>
        <fullName evidence="1">Uncharacterized protein</fullName>
    </submittedName>
</protein>
<organism evidence="1">
    <name type="scientific">viral metagenome</name>
    <dbReference type="NCBI Taxonomy" id="1070528"/>
    <lineage>
        <taxon>unclassified sequences</taxon>
        <taxon>metagenomes</taxon>
        <taxon>organismal metagenomes</taxon>
    </lineage>
</organism>
<proteinExistence type="predicted"/>
<dbReference type="EMBL" id="MN740763">
    <property type="protein sequence ID" value="QHS82201.1"/>
    <property type="molecule type" value="Genomic_DNA"/>
</dbReference>
<evidence type="ECO:0000313" key="1">
    <source>
        <dbReference type="EMBL" id="QHS82201.1"/>
    </source>
</evidence>
<reference evidence="1" key="1">
    <citation type="journal article" date="2020" name="Nature">
        <title>Giant virus diversity and host interactions through global metagenomics.</title>
        <authorList>
            <person name="Schulz F."/>
            <person name="Roux S."/>
            <person name="Paez-Espino D."/>
            <person name="Jungbluth S."/>
            <person name="Walsh D.A."/>
            <person name="Denef V.J."/>
            <person name="McMahon K.D."/>
            <person name="Konstantinidis K.T."/>
            <person name="Eloe-Fadrosh E.A."/>
            <person name="Kyrpides N.C."/>
            <person name="Woyke T."/>
        </authorList>
    </citation>
    <scope>NUCLEOTIDE SEQUENCE</scope>
    <source>
        <strain evidence="1">GVMAG-S-1101165-79</strain>
    </source>
</reference>
<accession>A0A6C0ASC9</accession>
<sequence length="105" mass="13052">MNFSSLPEDIIYHILSYNDAIKYRNGKYMDQICKHDKRYKLLLTIPKINQNETYEYVYEMIYSYEVCYRPTYTFLCVDIYNEKIIYTFCYDCEENPQLYHLWIRD</sequence>
<name>A0A6C0ASC9_9ZZZZ</name>